<evidence type="ECO:0000256" key="7">
    <source>
        <dbReference type="ARBA" id="ARBA00022840"/>
    </source>
</evidence>
<dbReference type="InterPro" id="IPR002121">
    <property type="entry name" value="HRDC_dom"/>
</dbReference>
<keyword evidence="9" id="KW-0413">Isomerase</keyword>
<feature type="compositionally biased region" description="Polar residues" evidence="13">
    <location>
        <begin position="85"/>
        <end position="123"/>
    </location>
</feature>
<dbReference type="GO" id="GO:0000724">
    <property type="term" value="P:double-strand break repair via homologous recombination"/>
    <property type="evidence" value="ECO:0007669"/>
    <property type="project" value="TreeGrafter"/>
</dbReference>
<dbReference type="InterPro" id="IPR011545">
    <property type="entry name" value="DEAD/DEAH_box_helicase_dom"/>
</dbReference>
<feature type="compositionally biased region" description="Basic and acidic residues" evidence="13">
    <location>
        <begin position="248"/>
        <end position="257"/>
    </location>
</feature>
<dbReference type="NCBIfam" id="TIGR00614">
    <property type="entry name" value="recQ_fam"/>
    <property type="match status" value="1"/>
</dbReference>
<dbReference type="Pfam" id="PF00270">
    <property type="entry name" value="DEAD"/>
    <property type="match status" value="1"/>
</dbReference>
<dbReference type="GO" id="GO:0005634">
    <property type="term" value="C:nucleus"/>
    <property type="evidence" value="ECO:0007669"/>
    <property type="project" value="UniProtKB-SubCell"/>
</dbReference>
<feature type="compositionally biased region" description="Low complexity" evidence="13">
    <location>
        <begin position="509"/>
        <end position="521"/>
    </location>
</feature>
<protein>
    <recommendedName>
        <fullName evidence="12">DNA 3'-5' helicase</fullName>
        <ecNumber evidence="12">5.6.2.4</ecNumber>
    </recommendedName>
</protein>
<feature type="domain" description="Helicase ATP-binding" evidence="15">
    <location>
        <begin position="915"/>
        <end position="1096"/>
    </location>
</feature>
<sequence>MTRHNLDSHISWLLSHKVTFPAAVHATNSTVLTAAEVVEDEYLDEEDILQEAEEEGVLRATAPAREIRLQTNVAQEFIRPPLPSSRPQIPDITSTDGSMGKLSSSSKPTRPGLMTQNQLATPASTSGTTSSVGSHLRTGSRSLAGNYATQLREERNGTPSARSAIDRPLPRFPQPFHTPQTPRQTPRPTIEAKIKTIESVDLTGDDQFADPPIKSSSSDAFGSPVTLWREDSASRAEPPTRTSKKRKSGELSPERTRRPAKHNNGRIKDSQSQQENLDGFVDIDDVPKRSITKTPSSQVKHSKSVQPSVELQYGMKGVEEYQITETISTTQTRTRKSISRVPSFTGGAPGRPRHATHESSRRAIEPTRTNETPRTTIQVAASPALRLSASPDTKHMPAPQQPQKRRLQMTIQDSEDEEFSDVEKQASCSPRTPAKASPRVVKASASPTRHDPLAFSPSRGKATDLNGSKSRVGSPLRPISRNVAIGKNRVHSPFHRDSPTKLSFAPETSKSQSNQQNPSSSLGLDDKKLVGAYLKNPSSIDLYQTRVENLLSQNALASMAYIDKDQPPPSHLKEERTALLDMQNAYNALHESQARHKSLADQKKLIARQISEMLETDLDASHLESQFATLAKDIRKLEKEITWLLYDSGAVKDGYGTGLESDIKTTSSIEPSTSFGASGSLAIGSDTTGNHVILQTQLPSFQARIAASYDERVAEDPSSSPSTNRGANRVADIHRTKSSSYLESLPQTSSFKQPGSFAQTAQFNAPEMSKQLEFYRDPSPTDYDFDGEEFNDMLDDEPGFQNAAETRNEIAEMIEDEDFGDSGDDVELLEAAQDFEKRQSFTEAPGHSRRHAATKTAWSTSENVQSREIVESNMYSNVDLDRSDIFRHPWSNDIKVALKRRFKMNGFRIHQLDVINTTLSGQDAFVLMPTGGGKSLCFQLPAIIQSGKTKGITIVISPLLSLMQDQVDHLQALNIRAGRISSDISAAERRTTMNYLNEEYPEQFIQLLYISPEMISQNKGFLTMLSRLHQNKKLARIVIDEAHCVSQWGHDFRPDYVALRSLRPKLPGVPFIALTATATQNVKVDVMSNLGIEGCKVFAQSFNRPNLLYEVRKKISKAGKGRDSVDEIADMINDKYKNQSGIIYNLSRQGCETLAKRLQKDYKIRAAWYHGKMEPQEKIRIQKEWQSGKLQVVVATIAFGMGIDKKDVRFVVHYTAPKSLEGYYQETGRAGRDGKRAGCYLYYAYSDTMSLKNMIFNPDEDIPQEQIQRQWAMLKIVIQFCENKIDCRRQLVLKYFGETFDRKQCRGTCDNCWSGTVYEKTDVSNYARAALQLVARLRGEKVTALHCVDILRGASIKKIKDVKHDKLAEFGAGKDLPRGDVERLFHALALTGAIYEESVPNKGGFPATYIELGGEGGAYLKGKKFYLDMPVSGKPAAKRAPKSRSEPYPSTAVTSPLAPSSRGKQPAKQQYEEEDDFMAPDSEDEEDAFEPMSARGRSKPNAVGILGPPITLDDRMAALPELHRVLIHQFVDEAKKLEEKIRNRTAARKPFFTEANLREMAIRWTVTLADMRRIPDINVERVDSYGNKFLPMIQRYYNNYNGMVETDDDVDIDPNHQDVIDLVTDGEEDEEDEEEEFELEDGMEEAIAAAESRSPFFLPGGSTSNSKKVWKARGGGRGGFRGHSKGKKNYTARKSNGSASGQSNAGVRKRNSSGGSRRGRGSSSGGPLRNAFVNQSSRGGYGGGGIGMMPT</sequence>
<keyword evidence="10" id="KW-0539">Nucleus</keyword>
<dbReference type="Proteomes" id="UP000184330">
    <property type="component" value="Unassembled WGS sequence"/>
</dbReference>
<feature type="region of interest" description="Disordered" evidence="13">
    <location>
        <begin position="328"/>
        <end position="524"/>
    </location>
</feature>
<evidence type="ECO:0000259" key="14">
    <source>
        <dbReference type="PROSITE" id="PS50967"/>
    </source>
</evidence>
<feature type="compositionally biased region" description="Low complexity" evidence="13">
    <location>
        <begin position="1695"/>
        <end position="1706"/>
    </location>
</feature>
<dbReference type="InterPro" id="IPR027417">
    <property type="entry name" value="P-loop_NTPase"/>
</dbReference>
<dbReference type="PANTHER" id="PTHR13710:SF153">
    <property type="entry name" value="RECQ-LIKE DNA HELICASE BLM"/>
    <property type="match status" value="1"/>
</dbReference>
<dbReference type="PROSITE" id="PS51192">
    <property type="entry name" value="HELICASE_ATP_BIND_1"/>
    <property type="match status" value="1"/>
</dbReference>
<keyword evidence="18" id="KW-1185">Reference proteome</keyword>
<dbReference type="GO" id="GO:0005737">
    <property type="term" value="C:cytoplasm"/>
    <property type="evidence" value="ECO:0007669"/>
    <property type="project" value="TreeGrafter"/>
</dbReference>
<dbReference type="InterPro" id="IPR001650">
    <property type="entry name" value="Helicase_C-like"/>
</dbReference>
<dbReference type="SUPFAM" id="SSF47819">
    <property type="entry name" value="HRDC-like"/>
    <property type="match status" value="1"/>
</dbReference>
<comment type="cofactor">
    <cofactor evidence="1">
        <name>Zn(2+)</name>
        <dbReference type="ChEBI" id="CHEBI:29105"/>
    </cofactor>
</comment>
<evidence type="ECO:0000256" key="12">
    <source>
        <dbReference type="ARBA" id="ARBA00034808"/>
    </source>
</evidence>
<dbReference type="EMBL" id="FJOG01000001">
    <property type="protein sequence ID" value="CZR50903.1"/>
    <property type="molecule type" value="Genomic_DNA"/>
</dbReference>
<dbReference type="CDD" id="cd17920">
    <property type="entry name" value="DEXHc_RecQ"/>
    <property type="match status" value="1"/>
</dbReference>
<feature type="compositionally biased region" description="Polar residues" evidence="13">
    <location>
        <begin position="292"/>
        <end position="306"/>
    </location>
</feature>
<dbReference type="OrthoDB" id="10261556at2759"/>
<feature type="region of interest" description="Disordered" evidence="13">
    <location>
        <begin position="1653"/>
        <end position="1751"/>
    </location>
</feature>
<dbReference type="InterPro" id="IPR004589">
    <property type="entry name" value="DNA_helicase_ATP-dep_RecQ"/>
</dbReference>
<keyword evidence="7" id="KW-0067">ATP-binding</keyword>
<reference evidence="17 18" key="1">
    <citation type="submission" date="2016-03" db="EMBL/GenBank/DDBJ databases">
        <authorList>
            <person name="Ploux O."/>
        </authorList>
    </citation>
    <scope>NUCLEOTIDE SEQUENCE [LARGE SCALE GENOMIC DNA]</scope>
    <source>
        <strain evidence="17 18">UAMH 11012</strain>
    </source>
</reference>
<keyword evidence="8" id="KW-0238">DNA-binding</keyword>
<dbReference type="SMART" id="SM00487">
    <property type="entry name" value="DEXDc"/>
    <property type="match status" value="1"/>
</dbReference>
<dbReference type="PROSITE" id="PS50967">
    <property type="entry name" value="HRDC"/>
    <property type="match status" value="1"/>
</dbReference>
<keyword evidence="4" id="KW-0547">Nucleotide-binding</keyword>
<keyword evidence="6" id="KW-0347">Helicase</keyword>
<feature type="domain" description="Helicase C-terminal" evidence="16">
    <location>
        <begin position="1124"/>
        <end position="1278"/>
    </location>
</feature>
<dbReference type="GO" id="GO:0016787">
    <property type="term" value="F:hydrolase activity"/>
    <property type="evidence" value="ECO:0007669"/>
    <property type="project" value="UniProtKB-KW"/>
</dbReference>
<dbReference type="STRING" id="576137.A0A1L7WDP3"/>
<feature type="compositionally biased region" description="Acidic residues" evidence="13">
    <location>
        <begin position="1472"/>
        <end position="1489"/>
    </location>
</feature>
<gene>
    <name evidence="17" type="ORF">PAC_00777</name>
</gene>
<evidence type="ECO:0000313" key="17">
    <source>
        <dbReference type="EMBL" id="CZR50903.1"/>
    </source>
</evidence>
<evidence type="ECO:0000259" key="15">
    <source>
        <dbReference type="PROSITE" id="PS51192"/>
    </source>
</evidence>
<dbReference type="InterPro" id="IPR036388">
    <property type="entry name" value="WH-like_DNA-bd_sf"/>
</dbReference>
<organism evidence="17 18">
    <name type="scientific">Phialocephala subalpina</name>
    <dbReference type="NCBI Taxonomy" id="576137"/>
    <lineage>
        <taxon>Eukaryota</taxon>
        <taxon>Fungi</taxon>
        <taxon>Dikarya</taxon>
        <taxon>Ascomycota</taxon>
        <taxon>Pezizomycotina</taxon>
        <taxon>Leotiomycetes</taxon>
        <taxon>Helotiales</taxon>
        <taxon>Mollisiaceae</taxon>
        <taxon>Phialocephala</taxon>
        <taxon>Phialocephala fortinii species complex</taxon>
    </lineage>
</organism>
<dbReference type="GO" id="GO:0006260">
    <property type="term" value="P:DNA replication"/>
    <property type="evidence" value="ECO:0007669"/>
    <property type="project" value="InterPro"/>
</dbReference>
<evidence type="ECO:0000256" key="13">
    <source>
        <dbReference type="SAM" id="MobiDB-lite"/>
    </source>
</evidence>
<dbReference type="InterPro" id="IPR014001">
    <property type="entry name" value="Helicase_ATP-bd"/>
</dbReference>
<feature type="compositionally biased region" description="Polar residues" evidence="13">
    <location>
        <begin position="137"/>
        <end position="149"/>
    </location>
</feature>
<feature type="compositionally biased region" description="Basic residues" evidence="13">
    <location>
        <begin position="1680"/>
        <end position="1691"/>
    </location>
</feature>
<dbReference type="PROSITE" id="PS00690">
    <property type="entry name" value="DEAH_ATP_HELICASE"/>
    <property type="match status" value="1"/>
</dbReference>
<dbReference type="InterPro" id="IPR044876">
    <property type="entry name" value="HRDC_dom_sf"/>
</dbReference>
<feature type="compositionally biased region" description="Polar residues" evidence="13">
    <location>
        <begin position="717"/>
        <end position="726"/>
    </location>
</feature>
<name>A0A1L7WDP3_9HELO</name>
<dbReference type="InterPro" id="IPR032284">
    <property type="entry name" value="RecQ_Zn-bd"/>
</dbReference>
<feature type="region of interest" description="Disordered" evidence="13">
    <location>
        <begin position="712"/>
        <end position="731"/>
    </location>
</feature>
<dbReference type="Pfam" id="PF16124">
    <property type="entry name" value="RecQ_Zn_bind"/>
    <property type="match status" value="1"/>
</dbReference>
<dbReference type="Pfam" id="PF09382">
    <property type="entry name" value="RQC"/>
    <property type="match status" value="1"/>
</dbReference>
<evidence type="ECO:0000256" key="5">
    <source>
        <dbReference type="ARBA" id="ARBA00022801"/>
    </source>
</evidence>
<dbReference type="SMART" id="SM00490">
    <property type="entry name" value="HELICc"/>
    <property type="match status" value="1"/>
</dbReference>
<evidence type="ECO:0000256" key="11">
    <source>
        <dbReference type="ARBA" id="ARBA00034617"/>
    </source>
</evidence>
<proteinExistence type="inferred from homology"/>
<evidence type="ECO:0000256" key="6">
    <source>
        <dbReference type="ARBA" id="ARBA00022806"/>
    </source>
</evidence>
<dbReference type="Gene3D" id="1.10.10.10">
    <property type="entry name" value="Winged helix-like DNA-binding domain superfamily/Winged helix DNA-binding domain"/>
    <property type="match status" value="1"/>
</dbReference>
<dbReference type="SUPFAM" id="SSF52540">
    <property type="entry name" value="P-loop containing nucleoside triphosphate hydrolases"/>
    <property type="match status" value="1"/>
</dbReference>
<evidence type="ECO:0000256" key="4">
    <source>
        <dbReference type="ARBA" id="ARBA00022741"/>
    </source>
</evidence>
<dbReference type="PANTHER" id="PTHR13710">
    <property type="entry name" value="DNA HELICASE RECQ FAMILY MEMBER"/>
    <property type="match status" value="1"/>
</dbReference>
<dbReference type="FunFam" id="3.40.50.300:FF:001975">
    <property type="entry name" value="ATP-dependent DNA helicase"/>
    <property type="match status" value="1"/>
</dbReference>
<keyword evidence="5" id="KW-0378">Hydrolase</keyword>
<evidence type="ECO:0000256" key="3">
    <source>
        <dbReference type="ARBA" id="ARBA00005446"/>
    </source>
</evidence>
<dbReference type="EC" id="5.6.2.4" evidence="12"/>
<evidence type="ECO:0000256" key="8">
    <source>
        <dbReference type="ARBA" id="ARBA00023125"/>
    </source>
</evidence>
<feature type="compositionally biased region" description="Low complexity" evidence="13">
    <location>
        <begin position="366"/>
        <end position="391"/>
    </location>
</feature>
<evidence type="ECO:0000256" key="9">
    <source>
        <dbReference type="ARBA" id="ARBA00023235"/>
    </source>
</evidence>
<feature type="compositionally biased region" description="Basic and acidic residues" evidence="13">
    <location>
        <begin position="355"/>
        <end position="365"/>
    </location>
</feature>
<dbReference type="GO" id="GO:0005524">
    <property type="term" value="F:ATP binding"/>
    <property type="evidence" value="ECO:0007669"/>
    <property type="project" value="UniProtKB-KW"/>
</dbReference>
<dbReference type="InterPro" id="IPR036390">
    <property type="entry name" value="WH_DNA-bd_sf"/>
</dbReference>
<feature type="compositionally biased region" description="Gly residues" evidence="13">
    <location>
        <begin position="1739"/>
        <end position="1751"/>
    </location>
</feature>
<dbReference type="InterPro" id="IPR010997">
    <property type="entry name" value="HRDC-like_sf"/>
</dbReference>
<dbReference type="Gene3D" id="3.40.50.300">
    <property type="entry name" value="P-loop containing nucleotide triphosphate hydrolases"/>
    <property type="match status" value="2"/>
</dbReference>
<dbReference type="Pfam" id="PF00271">
    <property type="entry name" value="Helicase_C"/>
    <property type="match status" value="1"/>
</dbReference>
<comment type="catalytic activity">
    <reaction evidence="11">
        <text>Couples ATP hydrolysis with the unwinding of duplex DNA by translocating in the 3'-5' direction.</text>
        <dbReference type="EC" id="5.6.2.4"/>
    </reaction>
</comment>
<evidence type="ECO:0000256" key="1">
    <source>
        <dbReference type="ARBA" id="ARBA00001947"/>
    </source>
</evidence>
<comment type="similarity">
    <text evidence="3">Belongs to the helicase family. RecQ subfamily.</text>
</comment>
<dbReference type="SMART" id="SM00956">
    <property type="entry name" value="RQC"/>
    <property type="match status" value="1"/>
</dbReference>
<dbReference type="GO" id="GO:0009378">
    <property type="term" value="F:four-way junction helicase activity"/>
    <property type="evidence" value="ECO:0007669"/>
    <property type="project" value="TreeGrafter"/>
</dbReference>
<dbReference type="Gene3D" id="1.10.150.80">
    <property type="entry name" value="HRDC domain"/>
    <property type="match status" value="1"/>
</dbReference>
<accession>A0A1L7WDP3</accession>
<dbReference type="GO" id="GO:0003677">
    <property type="term" value="F:DNA binding"/>
    <property type="evidence" value="ECO:0007669"/>
    <property type="project" value="UniProtKB-KW"/>
</dbReference>
<dbReference type="InterPro" id="IPR002464">
    <property type="entry name" value="DNA/RNA_helicase_DEAH_CS"/>
</dbReference>
<evidence type="ECO:0000256" key="10">
    <source>
        <dbReference type="ARBA" id="ARBA00023242"/>
    </source>
</evidence>
<dbReference type="FunFam" id="3.40.50.300:FF:000296">
    <property type="entry name" value="ATP-dependent DNA helicase RecQ"/>
    <property type="match status" value="1"/>
</dbReference>
<evidence type="ECO:0000256" key="2">
    <source>
        <dbReference type="ARBA" id="ARBA00004123"/>
    </source>
</evidence>
<dbReference type="CDD" id="cd18794">
    <property type="entry name" value="SF2_C_RecQ"/>
    <property type="match status" value="1"/>
</dbReference>
<dbReference type="SUPFAM" id="SSF46785">
    <property type="entry name" value="Winged helix' DNA-binding domain"/>
    <property type="match status" value="1"/>
</dbReference>
<feature type="region of interest" description="Disordered" evidence="13">
    <location>
        <begin position="1433"/>
        <end position="1501"/>
    </location>
</feature>
<feature type="region of interest" description="Disordered" evidence="13">
    <location>
        <begin position="79"/>
        <end position="306"/>
    </location>
</feature>
<feature type="compositionally biased region" description="Low complexity" evidence="13">
    <location>
        <begin position="174"/>
        <end position="189"/>
    </location>
</feature>
<evidence type="ECO:0000259" key="16">
    <source>
        <dbReference type="PROSITE" id="PS51194"/>
    </source>
</evidence>
<dbReference type="PROSITE" id="PS51194">
    <property type="entry name" value="HELICASE_CTER"/>
    <property type="match status" value="1"/>
</dbReference>
<feature type="domain" description="HRDC" evidence="14">
    <location>
        <begin position="1521"/>
        <end position="1603"/>
    </location>
</feature>
<feature type="compositionally biased region" description="Low complexity" evidence="13">
    <location>
        <begin position="124"/>
        <end position="134"/>
    </location>
</feature>
<comment type="subcellular location">
    <subcellularLocation>
        <location evidence="2">Nucleus</location>
    </subcellularLocation>
</comment>
<evidence type="ECO:0000313" key="18">
    <source>
        <dbReference type="Proteomes" id="UP000184330"/>
    </source>
</evidence>
<dbReference type="InterPro" id="IPR018982">
    <property type="entry name" value="RQC_domain"/>
</dbReference>
<dbReference type="GO" id="GO:0043138">
    <property type="term" value="F:3'-5' DNA helicase activity"/>
    <property type="evidence" value="ECO:0007669"/>
    <property type="project" value="UniProtKB-EC"/>
</dbReference>
<dbReference type="GO" id="GO:0005694">
    <property type="term" value="C:chromosome"/>
    <property type="evidence" value="ECO:0007669"/>
    <property type="project" value="TreeGrafter"/>
</dbReference>